<dbReference type="EC" id="2.7.7.65" evidence="3"/>
<evidence type="ECO:0000259" key="2">
    <source>
        <dbReference type="PROSITE" id="PS50887"/>
    </source>
</evidence>
<dbReference type="EMBL" id="JBBMFM010000067">
    <property type="protein sequence ID" value="MEQ2426577.1"/>
    <property type="molecule type" value="Genomic_DNA"/>
</dbReference>
<evidence type="ECO:0000313" key="4">
    <source>
        <dbReference type="Proteomes" id="UP001454086"/>
    </source>
</evidence>
<accession>A0ABV1D851</accession>
<feature type="compositionally biased region" description="Basic and acidic residues" evidence="1">
    <location>
        <begin position="335"/>
        <end position="351"/>
    </location>
</feature>
<dbReference type="CDD" id="cd01949">
    <property type="entry name" value="GGDEF"/>
    <property type="match status" value="1"/>
</dbReference>
<dbReference type="Pfam" id="PF13474">
    <property type="entry name" value="SnoaL_3"/>
    <property type="match status" value="1"/>
</dbReference>
<proteinExistence type="predicted"/>
<dbReference type="Gene3D" id="3.10.450.50">
    <property type="match status" value="1"/>
</dbReference>
<dbReference type="GO" id="GO:0052621">
    <property type="term" value="F:diguanylate cyclase activity"/>
    <property type="evidence" value="ECO:0007669"/>
    <property type="project" value="UniProtKB-EC"/>
</dbReference>
<keyword evidence="4" id="KW-1185">Reference proteome</keyword>
<comment type="caution">
    <text evidence="3">The sequence shown here is derived from an EMBL/GenBank/DDBJ whole genome shotgun (WGS) entry which is preliminary data.</text>
</comment>
<feature type="domain" description="GGDEF" evidence="2">
    <location>
        <begin position="185"/>
        <end position="316"/>
    </location>
</feature>
<dbReference type="NCBIfam" id="TIGR00254">
    <property type="entry name" value="GGDEF"/>
    <property type="match status" value="1"/>
</dbReference>
<organism evidence="3 4">
    <name type="scientific">Enterocloster hominis</name>
    <name type="common">ex Hitch et al. 2024</name>
    <dbReference type="NCBI Taxonomy" id="1917870"/>
    <lineage>
        <taxon>Bacteria</taxon>
        <taxon>Bacillati</taxon>
        <taxon>Bacillota</taxon>
        <taxon>Clostridia</taxon>
        <taxon>Lachnospirales</taxon>
        <taxon>Lachnospiraceae</taxon>
        <taxon>Enterocloster</taxon>
    </lineage>
</organism>
<reference evidence="3 4" key="1">
    <citation type="submission" date="2024-03" db="EMBL/GenBank/DDBJ databases">
        <title>Human intestinal bacterial collection.</title>
        <authorList>
            <person name="Pauvert C."/>
            <person name="Hitch T.C.A."/>
            <person name="Clavel T."/>
        </authorList>
    </citation>
    <scope>NUCLEOTIDE SEQUENCE [LARGE SCALE GENOMIC DNA]</scope>
    <source>
        <strain evidence="3 4">CLA-SR-H021</strain>
    </source>
</reference>
<dbReference type="PANTHER" id="PTHR45138">
    <property type="entry name" value="REGULATORY COMPONENTS OF SENSORY TRANSDUCTION SYSTEM"/>
    <property type="match status" value="1"/>
</dbReference>
<keyword evidence="3" id="KW-0808">Transferase</keyword>
<dbReference type="SMART" id="SM00267">
    <property type="entry name" value="GGDEF"/>
    <property type="match status" value="1"/>
</dbReference>
<keyword evidence="3" id="KW-0548">Nucleotidyltransferase</keyword>
<dbReference type="InterPro" id="IPR029787">
    <property type="entry name" value="Nucleotide_cyclase"/>
</dbReference>
<dbReference type="PROSITE" id="PS50887">
    <property type="entry name" value="GGDEF"/>
    <property type="match status" value="1"/>
</dbReference>
<dbReference type="Proteomes" id="UP001454086">
    <property type="component" value="Unassembled WGS sequence"/>
</dbReference>
<dbReference type="InterPro" id="IPR000160">
    <property type="entry name" value="GGDEF_dom"/>
</dbReference>
<dbReference type="SUPFAM" id="SSF55073">
    <property type="entry name" value="Nucleotide cyclase"/>
    <property type="match status" value="1"/>
</dbReference>
<dbReference type="Pfam" id="PF00990">
    <property type="entry name" value="GGDEF"/>
    <property type="match status" value="1"/>
</dbReference>
<dbReference type="InterPro" id="IPR037401">
    <property type="entry name" value="SnoaL-like"/>
</dbReference>
<dbReference type="PANTHER" id="PTHR45138:SF9">
    <property type="entry name" value="DIGUANYLATE CYCLASE DGCM-RELATED"/>
    <property type="match status" value="1"/>
</dbReference>
<protein>
    <submittedName>
        <fullName evidence="3">Diguanylate cyclase</fullName>
        <ecNumber evidence="3">2.7.7.65</ecNumber>
    </submittedName>
</protein>
<dbReference type="RefSeq" id="WP_349118377.1">
    <property type="nucleotide sequence ID" value="NZ_JBBMFM010000067.1"/>
</dbReference>
<feature type="region of interest" description="Disordered" evidence="1">
    <location>
        <begin position="321"/>
        <end position="351"/>
    </location>
</feature>
<dbReference type="InterPro" id="IPR043128">
    <property type="entry name" value="Rev_trsase/Diguanyl_cyclase"/>
</dbReference>
<sequence length="351" mass="39036">MIQSVMEGYISGNPEILAGLLTYCSPDVLVIGTGRHEFYLGLEALTEGMRKDQEEADGISFVIREAWYEAKLITENSCVVYGEFKAQEKDTDGKEVIIDMDTRITAGLHRDDNGRLVIDSLHQSVPYIYQQEGEYYPKTIADQAAAALERTAILEKTIQLDSLTGLYNRKYTEMHITRLLTKDHESGLMFVIDMDDFKKVNDTHGHLKGDELLKEVAAVLMDFVPPSAIAGRIGGDEFMIFLPGSTEREQGEREARTLIQSISRILLRMGLDQSCSIGITQISRDSGTFDSAYRKADEALYRAKTSGKNMFCWWEGHGEEGETGDCADKGCGNGEEGKCRDGGEGVVQKEP</sequence>
<evidence type="ECO:0000256" key="1">
    <source>
        <dbReference type="SAM" id="MobiDB-lite"/>
    </source>
</evidence>
<gene>
    <name evidence="3" type="ORF">WMQ36_16520</name>
</gene>
<evidence type="ECO:0000313" key="3">
    <source>
        <dbReference type="EMBL" id="MEQ2426577.1"/>
    </source>
</evidence>
<dbReference type="InterPro" id="IPR050469">
    <property type="entry name" value="Diguanylate_Cyclase"/>
</dbReference>
<dbReference type="Gene3D" id="3.30.70.270">
    <property type="match status" value="1"/>
</dbReference>
<name>A0ABV1D851_9FIRM</name>